<evidence type="ECO:0000256" key="10">
    <source>
        <dbReference type="ARBA" id="ARBA00023004"/>
    </source>
</evidence>
<protein>
    <recommendedName>
        <fullName evidence="13">Probable dual-specificity RNA methyltransferase RlmN</fullName>
        <ecNumber evidence="13">2.1.1.192</ecNumber>
    </recommendedName>
    <alternativeName>
        <fullName evidence="13">23S rRNA (adenine(2503)-C(2))-methyltransferase</fullName>
    </alternativeName>
    <alternativeName>
        <fullName evidence="13">23S rRNA m2A2503 methyltransferase</fullName>
    </alternativeName>
    <alternativeName>
        <fullName evidence="13">Ribosomal RNA large subunit methyltransferase N</fullName>
    </alternativeName>
    <alternativeName>
        <fullName evidence="13">tRNA (adenine(37)-C(2))-methyltransferase</fullName>
    </alternativeName>
    <alternativeName>
        <fullName evidence="13">tRNA m2A37 methyltransferase</fullName>
    </alternativeName>
</protein>
<accession>A0A7G1GBH9</accession>
<dbReference type="InterPro" id="IPR013785">
    <property type="entry name" value="Aldolase_TIM"/>
</dbReference>
<comment type="catalytic activity">
    <reaction evidence="13">
        <text>adenosine(37) in tRNA + 2 reduced [2Fe-2S]-[ferredoxin] + 2 S-adenosyl-L-methionine = 2-methyladenosine(37) in tRNA + 5'-deoxyadenosine + L-methionine + 2 oxidized [2Fe-2S]-[ferredoxin] + S-adenosyl-L-homocysteine</text>
        <dbReference type="Rhea" id="RHEA:43332"/>
        <dbReference type="Rhea" id="RHEA-COMP:10000"/>
        <dbReference type="Rhea" id="RHEA-COMP:10001"/>
        <dbReference type="Rhea" id="RHEA-COMP:10162"/>
        <dbReference type="Rhea" id="RHEA-COMP:10485"/>
        <dbReference type="ChEBI" id="CHEBI:17319"/>
        <dbReference type="ChEBI" id="CHEBI:33737"/>
        <dbReference type="ChEBI" id="CHEBI:33738"/>
        <dbReference type="ChEBI" id="CHEBI:57844"/>
        <dbReference type="ChEBI" id="CHEBI:57856"/>
        <dbReference type="ChEBI" id="CHEBI:59789"/>
        <dbReference type="ChEBI" id="CHEBI:74411"/>
        <dbReference type="ChEBI" id="CHEBI:74497"/>
        <dbReference type="EC" id="2.1.1.192"/>
    </reaction>
</comment>
<dbReference type="PANTHER" id="PTHR30544">
    <property type="entry name" value="23S RRNA METHYLTRANSFERASE"/>
    <property type="match status" value="1"/>
</dbReference>
<keyword evidence="2 13" id="KW-0004">4Fe-4S</keyword>
<dbReference type="SUPFAM" id="SSF102114">
    <property type="entry name" value="Radical SAM enzymes"/>
    <property type="match status" value="1"/>
</dbReference>
<evidence type="ECO:0000256" key="2">
    <source>
        <dbReference type="ARBA" id="ARBA00022485"/>
    </source>
</evidence>
<keyword evidence="8 13" id="KW-0819">tRNA processing</keyword>
<evidence type="ECO:0000313" key="15">
    <source>
        <dbReference type="EMBL" id="BBE31089.1"/>
    </source>
</evidence>
<comment type="catalytic activity">
    <reaction evidence="13">
        <text>adenosine(2503) in 23S rRNA + 2 reduced [2Fe-2S]-[ferredoxin] + 2 S-adenosyl-L-methionine = 2-methyladenosine(2503) in 23S rRNA + 5'-deoxyadenosine + L-methionine + 2 oxidized [2Fe-2S]-[ferredoxin] + S-adenosyl-L-homocysteine</text>
        <dbReference type="Rhea" id="RHEA:42916"/>
        <dbReference type="Rhea" id="RHEA-COMP:10000"/>
        <dbReference type="Rhea" id="RHEA-COMP:10001"/>
        <dbReference type="Rhea" id="RHEA-COMP:10152"/>
        <dbReference type="Rhea" id="RHEA-COMP:10282"/>
        <dbReference type="ChEBI" id="CHEBI:17319"/>
        <dbReference type="ChEBI" id="CHEBI:33737"/>
        <dbReference type="ChEBI" id="CHEBI:33738"/>
        <dbReference type="ChEBI" id="CHEBI:57844"/>
        <dbReference type="ChEBI" id="CHEBI:57856"/>
        <dbReference type="ChEBI" id="CHEBI:59789"/>
        <dbReference type="ChEBI" id="CHEBI:74411"/>
        <dbReference type="ChEBI" id="CHEBI:74497"/>
        <dbReference type="EC" id="2.1.1.192"/>
    </reaction>
</comment>
<evidence type="ECO:0000256" key="13">
    <source>
        <dbReference type="HAMAP-Rule" id="MF_01849"/>
    </source>
</evidence>
<dbReference type="PIRSF" id="PIRSF006004">
    <property type="entry name" value="CHP00048"/>
    <property type="match status" value="1"/>
</dbReference>
<dbReference type="FunFam" id="3.20.20.70:FF:000014">
    <property type="entry name" value="Probable dual-specificity RNA methyltransferase RlmN"/>
    <property type="match status" value="1"/>
</dbReference>
<feature type="domain" description="Radical SAM core" evidence="14">
    <location>
        <begin position="99"/>
        <end position="328"/>
    </location>
</feature>
<dbReference type="Gene3D" id="3.20.20.70">
    <property type="entry name" value="Aldolase class I"/>
    <property type="match status" value="1"/>
</dbReference>
<reference evidence="15 16" key="1">
    <citation type="submission" date="2018-06" db="EMBL/GenBank/DDBJ databases">
        <title>Genome sequencing of Oceanotoga sp. sy52.</title>
        <authorList>
            <person name="Mori K."/>
        </authorList>
    </citation>
    <scope>NUCLEOTIDE SEQUENCE [LARGE SCALE GENOMIC DNA]</scope>
    <source>
        <strain evidence="16">sy52</strain>
    </source>
</reference>
<feature type="binding site" evidence="13">
    <location>
        <position position="113"/>
    </location>
    <ligand>
        <name>[4Fe-4S] cluster</name>
        <dbReference type="ChEBI" id="CHEBI:49883"/>
        <note>4Fe-4S-S-AdoMet</note>
    </ligand>
</feature>
<organism evidence="15 16">
    <name type="scientific">Tepiditoga spiralis</name>
    <dbReference type="NCBI Taxonomy" id="2108365"/>
    <lineage>
        <taxon>Bacteria</taxon>
        <taxon>Thermotogati</taxon>
        <taxon>Thermotogota</taxon>
        <taxon>Thermotogae</taxon>
        <taxon>Petrotogales</taxon>
        <taxon>Petrotogaceae</taxon>
        <taxon>Tepiditoga</taxon>
    </lineage>
</organism>
<feature type="binding site" evidence="13">
    <location>
        <position position="192"/>
    </location>
    <ligand>
        <name>S-adenosyl-L-methionine</name>
        <dbReference type="ChEBI" id="CHEBI:59789"/>
    </ligand>
</feature>
<dbReference type="GO" id="GO:0000049">
    <property type="term" value="F:tRNA binding"/>
    <property type="evidence" value="ECO:0007669"/>
    <property type="project" value="UniProtKB-UniRule"/>
</dbReference>
<dbReference type="GO" id="GO:0070040">
    <property type="term" value="F:rRNA (adenine(2503)-C2-)-methyltransferase activity"/>
    <property type="evidence" value="ECO:0007669"/>
    <property type="project" value="UniProtKB-UniRule"/>
</dbReference>
<comment type="similarity">
    <text evidence="13">Belongs to the radical SAM superfamily. RlmN family.</text>
</comment>
<sequence>MKKNVLDFTFEELEGYITQKLEMKKFRATQIADWIYKKHIYEFDNMKNISKDDRYLLNENLYIGIPEIKAVQESKIDGTTKFLFELEDGSTVESVILFYPNRVSACISTQVGCALKCKFCSTGASGFVRDMTAGEIVSQILAMEEVKNININNIVYMGMGEPFLNYDNVIKSIKILNDKKMKCLGGRHITVSTSGIVEKIEELGDLPIEVRLSVSLHAPNNEIRDKIMPINNKYPIEQVIQGCKDYQEKTNKRVTMEYIMIRGLNDSEENARELAKLIQDLKVMVNLIPVNPNPAGYERPSKKFIDQFAKILIENGIDVTIRAEKGTDIDAACGQLRRRNEKK</sequence>
<evidence type="ECO:0000256" key="9">
    <source>
        <dbReference type="ARBA" id="ARBA00022723"/>
    </source>
</evidence>
<dbReference type="KEGG" id="ocy:OSSY52_12300"/>
<dbReference type="GO" id="GO:0051539">
    <property type="term" value="F:4 iron, 4 sulfur cluster binding"/>
    <property type="evidence" value="ECO:0007669"/>
    <property type="project" value="UniProtKB-UniRule"/>
</dbReference>
<dbReference type="SMART" id="SM00729">
    <property type="entry name" value="Elp3"/>
    <property type="match status" value="1"/>
</dbReference>
<gene>
    <name evidence="13 15" type="primary">rlmN</name>
    <name evidence="15" type="ORF">OSSY52_12300</name>
</gene>
<dbReference type="NCBIfam" id="TIGR00048">
    <property type="entry name" value="rRNA_mod_RlmN"/>
    <property type="match status" value="1"/>
</dbReference>
<feature type="binding site" evidence="13">
    <location>
        <position position="117"/>
    </location>
    <ligand>
        <name>[4Fe-4S] cluster</name>
        <dbReference type="ChEBI" id="CHEBI:49883"/>
        <note>4Fe-4S-S-AdoMet</note>
    </ligand>
</feature>
<feature type="binding site" evidence="13">
    <location>
        <position position="291"/>
    </location>
    <ligand>
        <name>S-adenosyl-L-methionine</name>
        <dbReference type="ChEBI" id="CHEBI:59789"/>
    </ligand>
</feature>
<dbReference type="GO" id="GO:0005737">
    <property type="term" value="C:cytoplasm"/>
    <property type="evidence" value="ECO:0007669"/>
    <property type="project" value="UniProtKB-SubCell"/>
</dbReference>
<dbReference type="EC" id="2.1.1.192" evidence="13"/>
<dbReference type="InParanoid" id="A0A7G1GBH9"/>
<dbReference type="Pfam" id="PF04055">
    <property type="entry name" value="Radical_SAM"/>
    <property type="match status" value="1"/>
</dbReference>
<evidence type="ECO:0000259" key="14">
    <source>
        <dbReference type="PROSITE" id="PS51918"/>
    </source>
</evidence>
<dbReference type="GO" id="GO:0002935">
    <property type="term" value="F:tRNA (adenine(37)-C2)-methyltransferase activity"/>
    <property type="evidence" value="ECO:0007669"/>
    <property type="project" value="UniProtKB-UniRule"/>
</dbReference>
<comment type="function">
    <text evidence="13">Specifically methylates position 2 of adenine 2503 in 23S rRNA and position 2 of adenine 37 in tRNAs.</text>
</comment>
<keyword evidence="5 13" id="KW-0489">Methyltransferase</keyword>
<dbReference type="InterPro" id="IPR004383">
    <property type="entry name" value="rRNA_lsu_MTrfase_RlmN/Cfr"/>
</dbReference>
<keyword evidence="3 13" id="KW-0963">Cytoplasm</keyword>
<keyword evidence="4 13" id="KW-0698">rRNA processing</keyword>
<dbReference type="InterPro" id="IPR058240">
    <property type="entry name" value="rSAM_sf"/>
</dbReference>
<keyword evidence="11 13" id="KW-0411">Iron-sulfur</keyword>
<proteinExistence type="inferred from homology"/>
<keyword evidence="9 13" id="KW-0479">Metal-binding</keyword>
<name>A0A7G1GBH9_9BACT</name>
<keyword evidence="12 13" id="KW-1015">Disulfide bond</keyword>
<dbReference type="SFLD" id="SFLDF00275">
    <property type="entry name" value="adenosine_C2_methyltransferase"/>
    <property type="match status" value="1"/>
</dbReference>
<comment type="miscellaneous">
    <text evidence="13">Reaction proceeds by a ping-pong mechanism involving intermediate methylation of a conserved cysteine residue.</text>
</comment>
<keyword evidence="6 13" id="KW-0808">Transferase</keyword>
<feature type="binding site" evidence="13">
    <location>
        <begin position="160"/>
        <end position="161"/>
    </location>
    <ligand>
        <name>S-adenosyl-L-methionine</name>
        <dbReference type="ChEBI" id="CHEBI:59789"/>
    </ligand>
</feature>
<dbReference type="RefSeq" id="WP_190613417.1">
    <property type="nucleotide sequence ID" value="NZ_AP018712.1"/>
</dbReference>
<evidence type="ECO:0000256" key="12">
    <source>
        <dbReference type="ARBA" id="ARBA00023157"/>
    </source>
</evidence>
<dbReference type="Pfam" id="PF21016">
    <property type="entry name" value="RlmN_N"/>
    <property type="match status" value="1"/>
</dbReference>
<dbReference type="InterPro" id="IPR007197">
    <property type="entry name" value="rSAM"/>
</dbReference>
<evidence type="ECO:0000256" key="11">
    <source>
        <dbReference type="ARBA" id="ARBA00023014"/>
    </source>
</evidence>
<dbReference type="InterPro" id="IPR006638">
    <property type="entry name" value="Elp3/MiaA/NifB-like_rSAM"/>
</dbReference>
<feature type="active site" description="Proton acceptor" evidence="13">
    <location>
        <position position="93"/>
    </location>
</feature>
<dbReference type="SFLD" id="SFLDS00029">
    <property type="entry name" value="Radical_SAM"/>
    <property type="match status" value="1"/>
</dbReference>
<evidence type="ECO:0000256" key="6">
    <source>
        <dbReference type="ARBA" id="ARBA00022679"/>
    </source>
</evidence>
<evidence type="ECO:0000256" key="8">
    <source>
        <dbReference type="ARBA" id="ARBA00022694"/>
    </source>
</evidence>
<evidence type="ECO:0000313" key="16">
    <source>
        <dbReference type="Proteomes" id="UP000516361"/>
    </source>
</evidence>
<dbReference type="GO" id="GO:0030488">
    <property type="term" value="P:tRNA methylation"/>
    <property type="evidence" value="ECO:0007669"/>
    <property type="project" value="UniProtKB-UniRule"/>
</dbReference>
<dbReference type="PANTHER" id="PTHR30544:SF5">
    <property type="entry name" value="RADICAL SAM CORE DOMAIN-CONTAINING PROTEIN"/>
    <property type="match status" value="1"/>
</dbReference>
<dbReference type="GO" id="GO:0070475">
    <property type="term" value="P:rRNA base methylation"/>
    <property type="evidence" value="ECO:0007669"/>
    <property type="project" value="UniProtKB-UniRule"/>
</dbReference>
<feature type="active site" description="S-methylcysteine intermediate" evidence="13">
    <location>
        <position position="333"/>
    </location>
</feature>
<evidence type="ECO:0000256" key="1">
    <source>
        <dbReference type="ARBA" id="ARBA00004496"/>
    </source>
</evidence>
<comment type="caution">
    <text evidence="13">Lacks conserved residue(s) required for the propagation of feature annotation.</text>
</comment>
<dbReference type="PROSITE" id="PS51918">
    <property type="entry name" value="RADICAL_SAM"/>
    <property type="match status" value="1"/>
</dbReference>
<dbReference type="SFLD" id="SFLDG01062">
    <property type="entry name" value="methyltransferase_(Class_A)"/>
    <property type="match status" value="1"/>
</dbReference>
<dbReference type="Gene3D" id="1.10.150.530">
    <property type="match status" value="1"/>
</dbReference>
<evidence type="ECO:0000256" key="5">
    <source>
        <dbReference type="ARBA" id="ARBA00022603"/>
    </source>
</evidence>
<dbReference type="GO" id="GO:0046872">
    <property type="term" value="F:metal ion binding"/>
    <property type="evidence" value="ECO:0007669"/>
    <property type="project" value="UniProtKB-KW"/>
</dbReference>
<dbReference type="AlphaFoldDB" id="A0A7G1GBH9"/>
<dbReference type="InterPro" id="IPR040072">
    <property type="entry name" value="Methyltransferase_A"/>
</dbReference>
<keyword evidence="7 13" id="KW-0949">S-adenosyl-L-methionine</keyword>
<dbReference type="CDD" id="cd01335">
    <property type="entry name" value="Radical_SAM"/>
    <property type="match status" value="1"/>
</dbReference>
<comment type="cofactor">
    <cofactor evidence="13">
        <name>[4Fe-4S] cluster</name>
        <dbReference type="ChEBI" id="CHEBI:49883"/>
    </cofactor>
    <text evidence="13">Binds 1 [4Fe-4S] cluster. The cluster is coordinated with 3 cysteines and an exchangeable S-adenosyl-L-methionine.</text>
</comment>
<evidence type="ECO:0000256" key="7">
    <source>
        <dbReference type="ARBA" id="ARBA00022691"/>
    </source>
</evidence>
<evidence type="ECO:0000256" key="3">
    <source>
        <dbReference type="ARBA" id="ARBA00022490"/>
    </source>
</evidence>
<feature type="binding site" evidence="13">
    <location>
        <position position="120"/>
    </location>
    <ligand>
        <name>[4Fe-4S] cluster</name>
        <dbReference type="ChEBI" id="CHEBI:49883"/>
        <note>4Fe-4S-S-AdoMet</note>
    </ligand>
</feature>
<dbReference type="Proteomes" id="UP000516361">
    <property type="component" value="Chromosome"/>
</dbReference>
<dbReference type="EMBL" id="AP018712">
    <property type="protein sequence ID" value="BBE31089.1"/>
    <property type="molecule type" value="Genomic_DNA"/>
</dbReference>
<keyword evidence="10 13" id="KW-0408">Iron</keyword>
<dbReference type="GO" id="GO:0019843">
    <property type="term" value="F:rRNA binding"/>
    <property type="evidence" value="ECO:0007669"/>
    <property type="project" value="UniProtKB-UniRule"/>
</dbReference>
<comment type="subcellular location">
    <subcellularLocation>
        <location evidence="1 13">Cytoplasm</location>
    </subcellularLocation>
</comment>
<feature type="binding site" evidence="13">
    <location>
        <begin position="215"/>
        <end position="217"/>
    </location>
    <ligand>
        <name>S-adenosyl-L-methionine</name>
        <dbReference type="ChEBI" id="CHEBI:59789"/>
    </ligand>
</feature>
<evidence type="ECO:0000256" key="4">
    <source>
        <dbReference type="ARBA" id="ARBA00022552"/>
    </source>
</evidence>
<keyword evidence="16" id="KW-1185">Reference proteome</keyword>
<dbReference type="InterPro" id="IPR048641">
    <property type="entry name" value="RlmN_N"/>
</dbReference>
<dbReference type="FunCoup" id="A0A7G1GBH9">
    <property type="interactions" value="396"/>
</dbReference>
<dbReference type="InterPro" id="IPR027492">
    <property type="entry name" value="RNA_MTrfase_RlmN"/>
</dbReference>
<dbReference type="HAMAP" id="MF_01849">
    <property type="entry name" value="RNA_methyltr_RlmN"/>
    <property type="match status" value="1"/>
</dbReference>